<dbReference type="SMART" id="SM00034">
    <property type="entry name" value="CLECT"/>
    <property type="match status" value="1"/>
</dbReference>
<dbReference type="SUPFAM" id="SSF56436">
    <property type="entry name" value="C-type lectin-like"/>
    <property type="match status" value="1"/>
</dbReference>
<keyword evidence="2" id="KW-0732">Signal</keyword>
<dbReference type="InterPro" id="IPR050111">
    <property type="entry name" value="C-type_lectin/snaclec_domain"/>
</dbReference>
<dbReference type="GeneID" id="108039038"/>
<dbReference type="Pfam" id="PF00059">
    <property type="entry name" value="Lectin_C"/>
    <property type="match status" value="1"/>
</dbReference>
<dbReference type="CDD" id="cd00037">
    <property type="entry name" value="CLECT"/>
    <property type="match status" value="1"/>
</dbReference>
<evidence type="ECO:0000256" key="2">
    <source>
        <dbReference type="SAM" id="SignalP"/>
    </source>
</evidence>
<evidence type="ECO:0000313" key="4">
    <source>
        <dbReference type="RefSeq" id="XP_016971427.1"/>
    </source>
</evidence>
<name>A0A6P4E0Q2_DRORH</name>
<dbReference type="AlphaFoldDB" id="A0A6P4E0Q2"/>
<feature type="chain" id="PRO_5028207003" evidence="2">
    <location>
        <begin position="22"/>
        <end position="351"/>
    </location>
</feature>
<feature type="domain" description="C-type lectin" evidence="3">
    <location>
        <begin position="227"/>
        <end position="344"/>
    </location>
</feature>
<keyword evidence="1" id="KW-0175">Coiled coil</keyword>
<dbReference type="RefSeq" id="XP_016971427.1">
    <property type="nucleotide sequence ID" value="XM_017115938.1"/>
</dbReference>
<feature type="coiled-coil region" evidence="1">
    <location>
        <begin position="55"/>
        <end position="164"/>
    </location>
</feature>
<dbReference type="InterPro" id="IPR016187">
    <property type="entry name" value="CTDL_fold"/>
</dbReference>
<proteinExistence type="predicted"/>
<reference evidence="4" key="1">
    <citation type="submission" date="2025-08" db="UniProtKB">
        <authorList>
            <consortium name="RefSeq"/>
        </authorList>
    </citation>
    <scope>IDENTIFICATION</scope>
</reference>
<evidence type="ECO:0000259" key="3">
    <source>
        <dbReference type="PROSITE" id="PS50041"/>
    </source>
</evidence>
<dbReference type="Gene3D" id="3.10.100.10">
    <property type="entry name" value="Mannose-Binding Protein A, subunit A"/>
    <property type="match status" value="1"/>
</dbReference>
<sequence length="351" mass="40657">MFKLNTCFWFAIALIVWNACASQAKSLDDIRAEGPLGWMGISNSRDQKSVKKIAIEEFKEKLGRLQAQQKDIQKILAIQQDSLNYLKKEQNSLMENGMNKIDDLMASLLERMEKQQKDSQTKMEAQEQEWDKLKIQQEVAKEMSEDIQEKQKKMEDRMETFMNKMEGLHTSLVDRMEKHEKDRQTKTEAQVQLISQPKIEFPDDYEISKEVPEDSEELSTPNRFEKIGSRLFYIERTNKLNWFEAESFCQERGGHLAAFENLAEYNAVRAKIPGFDLYWIGINDQAEEGVFVSSASGEPAPYLNWLRNQPDSAGDEDCVQMFGSTSFNGLNDNICSKKMLFICQADEKIQY</sequence>
<dbReference type="RefSeq" id="XP_016971427.2">
    <property type="nucleotide sequence ID" value="XM_017115938.2"/>
</dbReference>
<evidence type="ECO:0000256" key="1">
    <source>
        <dbReference type="SAM" id="Coils"/>
    </source>
</evidence>
<protein>
    <submittedName>
        <fullName evidence="4">C-type lectin domain family 4 member F-like</fullName>
    </submittedName>
</protein>
<organism evidence="4">
    <name type="scientific">Drosophila rhopaloa</name>
    <name type="common">Fruit fly</name>
    <dbReference type="NCBI Taxonomy" id="1041015"/>
    <lineage>
        <taxon>Eukaryota</taxon>
        <taxon>Metazoa</taxon>
        <taxon>Ecdysozoa</taxon>
        <taxon>Arthropoda</taxon>
        <taxon>Hexapoda</taxon>
        <taxon>Insecta</taxon>
        <taxon>Pterygota</taxon>
        <taxon>Neoptera</taxon>
        <taxon>Endopterygota</taxon>
        <taxon>Diptera</taxon>
        <taxon>Brachycera</taxon>
        <taxon>Muscomorpha</taxon>
        <taxon>Ephydroidea</taxon>
        <taxon>Drosophilidae</taxon>
        <taxon>Drosophila</taxon>
        <taxon>Sophophora</taxon>
    </lineage>
</organism>
<gene>
    <name evidence="4" type="primary">LOC108039038</name>
</gene>
<dbReference type="PANTHER" id="PTHR22803">
    <property type="entry name" value="MANNOSE, PHOSPHOLIPASE, LECTIN RECEPTOR RELATED"/>
    <property type="match status" value="1"/>
</dbReference>
<dbReference type="InterPro" id="IPR016186">
    <property type="entry name" value="C-type_lectin-like/link_sf"/>
</dbReference>
<feature type="signal peptide" evidence="2">
    <location>
        <begin position="1"/>
        <end position="21"/>
    </location>
</feature>
<dbReference type="OrthoDB" id="7847314at2759"/>
<dbReference type="InterPro" id="IPR001304">
    <property type="entry name" value="C-type_lectin-like"/>
</dbReference>
<accession>A0A6P4E0Q2</accession>
<dbReference type="PROSITE" id="PS50041">
    <property type="entry name" value="C_TYPE_LECTIN_2"/>
    <property type="match status" value="1"/>
</dbReference>